<accession>A0ABP2IVX8</accession>
<sequence>MIKILFQYLTQSPEISGLFLFISVKNLNTMIRFSDILRFF</sequence>
<protein>
    <submittedName>
        <fullName evidence="1">Uncharacterized protein</fullName>
    </submittedName>
</protein>
<proteinExistence type="predicted"/>
<dbReference type="EMBL" id="ACKQ02000007">
    <property type="protein sequence ID" value="EFK35286.1"/>
    <property type="molecule type" value="Genomic_DNA"/>
</dbReference>
<dbReference type="Proteomes" id="UP000002969">
    <property type="component" value="Unassembled WGS sequence"/>
</dbReference>
<keyword evidence="2" id="KW-1185">Reference proteome</keyword>
<evidence type="ECO:0000313" key="2">
    <source>
        <dbReference type="Proteomes" id="UP000002969"/>
    </source>
</evidence>
<comment type="caution">
    <text evidence="1">The sequence shown here is derived from an EMBL/GenBank/DDBJ whole genome shotgun (WGS) entry which is preliminary data.</text>
</comment>
<gene>
    <name evidence="1" type="ORF">HMPREF0204_14355</name>
</gene>
<name>A0ABP2IVX8_CHRGE</name>
<evidence type="ECO:0000313" key="1">
    <source>
        <dbReference type="EMBL" id="EFK35286.1"/>
    </source>
</evidence>
<reference evidence="1" key="1">
    <citation type="submission" date="2010-06" db="EMBL/GenBank/DDBJ databases">
        <authorList>
            <person name="Muzny D."/>
            <person name="Qin X."/>
            <person name="Buhay C."/>
            <person name="Dugan-Rocha S."/>
            <person name="Ding Y."/>
            <person name="Chen G."/>
            <person name="Hawes A."/>
            <person name="Holder M."/>
            <person name="Jhangiani S."/>
            <person name="Johnson A."/>
            <person name="Khan Z."/>
            <person name="Li Z."/>
            <person name="Liu W."/>
            <person name="Liu X."/>
            <person name="Perez L."/>
            <person name="Shen H."/>
            <person name="Wang Q."/>
            <person name="Watt J."/>
            <person name="Xi L."/>
            <person name="Xin Y."/>
            <person name="Zhou J."/>
            <person name="Deng J."/>
            <person name="Jiang H."/>
            <person name="Liu Y."/>
            <person name="Qu J."/>
            <person name="Song X.-Z."/>
            <person name="Zhang L."/>
            <person name="Villasana D."/>
            <person name="Johnson A."/>
            <person name="Liu J."/>
            <person name="Liyanage D."/>
            <person name="Lorensuhewa L."/>
            <person name="Robinson T."/>
            <person name="Song A."/>
            <person name="Song B.-B."/>
            <person name="Dinh H."/>
            <person name="Thornton R."/>
            <person name="Coyle M."/>
            <person name="Francisco L."/>
            <person name="Jackson L."/>
            <person name="Javaid M."/>
            <person name="Korchina V."/>
            <person name="Kovar C."/>
            <person name="Mata R."/>
            <person name="Mathew T."/>
            <person name="Ngo R."/>
            <person name="Nguyen L."/>
            <person name="Nguyen N."/>
            <person name="Okwuonu G."/>
            <person name="Ongeri F."/>
            <person name="Pham C."/>
            <person name="Simmons D."/>
            <person name="Wilczek-Boney K."/>
            <person name="Hale W."/>
            <person name="Jakkamsetti A."/>
            <person name="Pham P."/>
            <person name="Ruth R."/>
            <person name="San Lucas F."/>
            <person name="Warren J."/>
            <person name="Zhang J."/>
            <person name="Zhao Z."/>
            <person name="Zhou C."/>
            <person name="Zhu D."/>
            <person name="Lee S."/>
            <person name="Bess C."/>
            <person name="Blankenburg K."/>
            <person name="Forbes L."/>
            <person name="Fu Q."/>
            <person name="Gubbala S."/>
            <person name="Hirani K."/>
            <person name="Jayaseelan J.C."/>
            <person name="Lara F."/>
            <person name="Munidasa M."/>
            <person name="Palculict T."/>
            <person name="Patil S."/>
            <person name="Pu L.-L."/>
            <person name="Saada N."/>
            <person name="Tang L."/>
            <person name="Weissenberger G."/>
            <person name="Zhu Y."/>
            <person name="Hemphill L."/>
            <person name="Shang Y."/>
            <person name="Youmans B."/>
            <person name="Ayvaz T."/>
            <person name="Ross M."/>
            <person name="Santibanez J."/>
            <person name="Aqrawi P."/>
            <person name="Gross S."/>
            <person name="Joshi V."/>
            <person name="Fowler G."/>
            <person name="Nazareth L."/>
            <person name="Reid J."/>
            <person name="Worley K."/>
            <person name="Petrosino J."/>
            <person name="Highlander S."/>
            <person name="Gibbs R."/>
        </authorList>
    </citation>
    <scope>NUCLEOTIDE SEQUENCE [LARGE SCALE GENOMIC DNA]</scope>
    <source>
        <strain evidence="1">ATCC 35910</strain>
    </source>
</reference>
<organism evidence="1 2">
    <name type="scientific">Chryseobacterium gleum ATCC 35910</name>
    <dbReference type="NCBI Taxonomy" id="525257"/>
    <lineage>
        <taxon>Bacteria</taxon>
        <taxon>Pseudomonadati</taxon>
        <taxon>Bacteroidota</taxon>
        <taxon>Flavobacteriia</taxon>
        <taxon>Flavobacteriales</taxon>
        <taxon>Weeksellaceae</taxon>
        <taxon>Chryseobacterium group</taxon>
        <taxon>Chryseobacterium</taxon>
    </lineage>
</organism>